<dbReference type="RefSeq" id="WP_264948683.1">
    <property type="nucleotide sequence ID" value="NZ_JAPDVB010000001.1"/>
</dbReference>
<reference evidence="1" key="1">
    <citation type="submission" date="2022-11" db="EMBL/GenBank/DDBJ databases">
        <title>Genomic repertoires linked with pathogenic potency of arthritogenic Prevotella copri isolated from the gut of rheumatoid arthritis patients.</title>
        <authorList>
            <person name="Nii T."/>
            <person name="Maeda Y."/>
            <person name="Motooka D."/>
            <person name="Naito M."/>
            <person name="Matsumoto Y."/>
            <person name="Ogawa T."/>
            <person name="Oguro-Igashira E."/>
            <person name="Kishikawa T."/>
            <person name="Yamashita M."/>
            <person name="Koizumi S."/>
            <person name="Kurakawa T."/>
            <person name="Okumura R."/>
            <person name="Kayama H."/>
            <person name="Murakami M."/>
            <person name="Sakaguchi T."/>
            <person name="Das B."/>
            <person name="Nakamura S."/>
            <person name="Okada Y."/>
            <person name="Kumanogoh A."/>
            <person name="Takeda K."/>
        </authorList>
    </citation>
    <scope>NUCLEOTIDE SEQUENCE</scope>
    <source>
        <strain evidence="1">H105_2-2</strain>
    </source>
</reference>
<evidence type="ECO:0000313" key="1">
    <source>
        <dbReference type="EMBL" id="MCW4137325.1"/>
    </source>
</evidence>
<gene>
    <name evidence="1" type="ORF">ONT01_05980</name>
</gene>
<proteinExistence type="predicted"/>
<dbReference type="Proteomes" id="UP001208620">
    <property type="component" value="Unassembled WGS sequence"/>
</dbReference>
<organism evidence="1 2">
    <name type="scientific">Segatella copri</name>
    <dbReference type="NCBI Taxonomy" id="165179"/>
    <lineage>
        <taxon>Bacteria</taxon>
        <taxon>Pseudomonadati</taxon>
        <taxon>Bacteroidota</taxon>
        <taxon>Bacteroidia</taxon>
        <taxon>Bacteroidales</taxon>
        <taxon>Prevotellaceae</taxon>
        <taxon>Segatella</taxon>
    </lineage>
</organism>
<protein>
    <submittedName>
        <fullName evidence="1">Uncharacterized protein</fullName>
    </submittedName>
</protein>
<accession>A0AAW5U7J4</accession>
<name>A0AAW5U7J4_9BACT</name>
<dbReference type="EMBL" id="JAPDVD010000001">
    <property type="protein sequence ID" value="MCW4137325.1"/>
    <property type="molecule type" value="Genomic_DNA"/>
</dbReference>
<comment type="caution">
    <text evidence="1">The sequence shown here is derived from an EMBL/GenBank/DDBJ whole genome shotgun (WGS) entry which is preliminary data.</text>
</comment>
<dbReference type="AlphaFoldDB" id="A0AAW5U7J4"/>
<evidence type="ECO:0000313" key="2">
    <source>
        <dbReference type="Proteomes" id="UP001208620"/>
    </source>
</evidence>
<sequence length="51" mass="5858">MLISEFIKQLQNIYDEEGDMEIAIKVDGNDLGSEPIVVKSTVYEQLYIVHE</sequence>